<name>A0AA91TZM4_9GAMM</name>
<sequence>MAHWLMKTEPDECGIDDFAKAPDTPITWDGVRNYQARNFIKEMAVGDEVFIYHSSCKHIGIAGVVKVVKAAYPDPVQFKPQSAYYDEKSSVEKPRWQSVDLSFVRKLPRLIPLDELKALSGLEDLALVKRGSRLSVMPVSNEQWQIILEQVS</sequence>
<dbReference type="AlphaFoldDB" id="A0AA91TZM4"/>
<dbReference type="Gene3D" id="3.10.590.10">
    <property type="entry name" value="ph1033 like domains"/>
    <property type="match status" value="1"/>
</dbReference>
<dbReference type="InterPro" id="IPR047197">
    <property type="entry name" value="THYN1-like_EVE"/>
</dbReference>
<reference evidence="3 5" key="2">
    <citation type="submission" date="2018-10" db="EMBL/GenBank/DDBJ databases">
        <title>Complete genome sequence of Pseudomonas pelagia strain Kongs-67.</title>
        <authorList>
            <person name="Sinha R.K."/>
            <person name="Krishnan K."/>
        </authorList>
    </citation>
    <scope>NUCLEOTIDE SEQUENCE [LARGE SCALE GENOMIC DNA]</scope>
    <source>
        <strain evidence="3 5">Kongs-67</strain>
    </source>
</reference>
<proteinExistence type="predicted"/>
<dbReference type="PANTHER" id="PTHR14087:SF7">
    <property type="entry name" value="THYMOCYTE NUCLEAR PROTEIN 1"/>
    <property type="match status" value="1"/>
</dbReference>
<evidence type="ECO:0000313" key="5">
    <source>
        <dbReference type="Proteomes" id="UP000344571"/>
    </source>
</evidence>
<dbReference type="Proteomes" id="UP000344571">
    <property type="component" value="Chromosome"/>
</dbReference>
<dbReference type="Pfam" id="PF01878">
    <property type="entry name" value="EVE"/>
    <property type="match status" value="1"/>
</dbReference>
<feature type="domain" description="EVE" evidence="1">
    <location>
        <begin position="2"/>
        <end position="149"/>
    </location>
</feature>
<dbReference type="Proteomes" id="UP000243750">
    <property type="component" value="Unassembled WGS sequence"/>
</dbReference>
<dbReference type="InterPro" id="IPR015947">
    <property type="entry name" value="PUA-like_sf"/>
</dbReference>
<dbReference type="SUPFAM" id="SSF88697">
    <property type="entry name" value="PUA domain-like"/>
    <property type="match status" value="1"/>
</dbReference>
<dbReference type="RefSeq" id="WP_096347882.1">
    <property type="nucleotide sequence ID" value="NZ_CP033116.1"/>
</dbReference>
<evidence type="ECO:0000313" key="4">
    <source>
        <dbReference type="Proteomes" id="UP000243750"/>
    </source>
</evidence>
<evidence type="ECO:0000313" key="2">
    <source>
        <dbReference type="EMBL" id="PCC98003.1"/>
    </source>
</evidence>
<organism evidence="2 4">
    <name type="scientific">Halopseudomonas pelagia</name>
    <dbReference type="NCBI Taxonomy" id="553151"/>
    <lineage>
        <taxon>Bacteria</taxon>
        <taxon>Pseudomonadati</taxon>
        <taxon>Pseudomonadota</taxon>
        <taxon>Gammaproteobacteria</taxon>
        <taxon>Pseudomonadales</taxon>
        <taxon>Pseudomonadaceae</taxon>
        <taxon>Halopseudomonas</taxon>
    </lineage>
</organism>
<evidence type="ECO:0000259" key="1">
    <source>
        <dbReference type="Pfam" id="PF01878"/>
    </source>
</evidence>
<dbReference type="InterPro" id="IPR052181">
    <property type="entry name" value="5hmC_binding"/>
</dbReference>
<dbReference type="EMBL" id="NWMT01000234">
    <property type="protein sequence ID" value="PCC98003.1"/>
    <property type="molecule type" value="Genomic_DNA"/>
</dbReference>
<keyword evidence="5" id="KW-1185">Reference proteome</keyword>
<dbReference type="EMBL" id="CP033116">
    <property type="protein sequence ID" value="QFY55725.1"/>
    <property type="molecule type" value="Genomic_DNA"/>
</dbReference>
<evidence type="ECO:0000313" key="3">
    <source>
        <dbReference type="EMBL" id="QFY55725.1"/>
    </source>
</evidence>
<dbReference type="InterPro" id="IPR002740">
    <property type="entry name" value="EVE_domain"/>
</dbReference>
<accession>A0AA91TZM4</accession>
<protein>
    <submittedName>
        <fullName evidence="2">EVE domain-containing protein</fullName>
    </submittedName>
</protein>
<gene>
    <name evidence="2" type="ORF">CO192_17785</name>
    <name evidence="3" type="ORF">EAO82_04695</name>
</gene>
<dbReference type="CDD" id="cd21133">
    <property type="entry name" value="EVE"/>
    <property type="match status" value="1"/>
</dbReference>
<dbReference type="PANTHER" id="PTHR14087">
    <property type="entry name" value="THYMOCYTE NUCLEAR PROTEIN 1"/>
    <property type="match status" value="1"/>
</dbReference>
<reference evidence="2 4" key="1">
    <citation type="submission" date="2017-09" db="EMBL/GenBank/DDBJ databases">
        <title>Bacterial and phytoplankton interrelationship in Kongsfjorden, an Arctic fjord.</title>
        <authorList>
            <person name="Sinha R."/>
            <person name="Krishnan K."/>
        </authorList>
    </citation>
    <scope>NUCLEOTIDE SEQUENCE [LARGE SCALE GENOMIC DNA]</scope>
    <source>
        <strain evidence="2 4">58</strain>
    </source>
</reference>